<dbReference type="InterPro" id="IPR018247">
    <property type="entry name" value="EF_Hand_1_Ca_BS"/>
</dbReference>
<dbReference type="CDD" id="cd00051">
    <property type="entry name" value="EFh"/>
    <property type="match status" value="2"/>
</dbReference>
<dbReference type="Pfam" id="PF13499">
    <property type="entry name" value="EF-hand_7"/>
    <property type="match status" value="2"/>
</dbReference>
<dbReference type="FunFam" id="1.10.238.10:FF:000336">
    <property type="entry name" value="HLH domain-containing protein"/>
    <property type="match status" value="1"/>
</dbReference>
<feature type="compositionally biased region" description="Basic and acidic residues" evidence="4">
    <location>
        <begin position="156"/>
        <end position="166"/>
    </location>
</feature>
<dbReference type="Gene3D" id="1.10.238.10">
    <property type="entry name" value="EF-hand"/>
    <property type="match status" value="3"/>
</dbReference>
<evidence type="ECO:0000313" key="7">
    <source>
        <dbReference type="WBParaSite" id="scf7180000422415.g8914"/>
    </source>
</evidence>
<evidence type="ECO:0000256" key="4">
    <source>
        <dbReference type="SAM" id="MobiDB-lite"/>
    </source>
</evidence>
<dbReference type="InterPro" id="IPR050145">
    <property type="entry name" value="Centrin_CML-like"/>
</dbReference>
<feature type="region of interest" description="Disordered" evidence="4">
    <location>
        <begin position="143"/>
        <end position="166"/>
    </location>
</feature>
<keyword evidence="6" id="KW-1185">Reference proteome</keyword>
<evidence type="ECO:0000256" key="1">
    <source>
        <dbReference type="ARBA" id="ARBA00022723"/>
    </source>
</evidence>
<dbReference type="GO" id="GO:0005509">
    <property type="term" value="F:calcium ion binding"/>
    <property type="evidence" value="ECO:0007669"/>
    <property type="project" value="InterPro"/>
</dbReference>
<dbReference type="PANTHER" id="PTHR23050">
    <property type="entry name" value="CALCIUM BINDING PROTEIN"/>
    <property type="match status" value="1"/>
</dbReference>
<keyword evidence="2" id="KW-0677">Repeat</keyword>
<feature type="domain" description="EF-hand" evidence="5">
    <location>
        <begin position="429"/>
        <end position="464"/>
    </location>
</feature>
<evidence type="ECO:0000313" key="6">
    <source>
        <dbReference type="Proteomes" id="UP000887560"/>
    </source>
</evidence>
<accession>A0A915P4F0</accession>
<dbReference type="FunFam" id="1.10.238.10:FF:000238">
    <property type="entry name" value="CALmodulin related genes"/>
    <property type="match status" value="1"/>
</dbReference>
<feature type="domain" description="EF-hand" evidence="5">
    <location>
        <begin position="358"/>
        <end position="393"/>
    </location>
</feature>
<protein>
    <submittedName>
        <fullName evidence="7">EF-hand domain-containing protein</fullName>
    </submittedName>
</protein>
<dbReference type="PROSITE" id="PS50222">
    <property type="entry name" value="EF_HAND_2"/>
    <property type="match status" value="4"/>
</dbReference>
<dbReference type="PROSITE" id="PS00018">
    <property type="entry name" value="EF_HAND_1"/>
    <property type="match status" value="2"/>
</dbReference>
<dbReference type="SUPFAM" id="SSF47473">
    <property type="entry name" value="EF-hand"/>
    <property type="match status" value="1"/>
</dbReference>
<feature type="region of interest" description="Disordered" evidence="4">
    <location>
        <begin position="512"/>
        <end position="538"/>
    </location>
</feature>
<name>A0A915P4F0_9BILA</name>
<dbReference type="AlphaFoldDB" id="A0A915P4F0"/>
<feature type="region of interest" description="Disordered" evidence="4">
    <location>
        <begin position="293"/>
        <end position="328"/>
    </location>
</feature>
<evidence type="ECO:0000256" key="2">
    <source>
        <dbReference type="ARBA" id="ARBA00022737"/>
    </source>
</evidence>
<organism evidence="6 7">
    <name type="scientific">Meloidogyne floridensis</name>
    <dbReference type="NCBI Taxonomy" id="298350"/>
    <lineage>
        <taxon>Eukaryota</taxon>
        <taxon>Metazoa</taxon>
        <taxon>Ecdysozoa</taxon>
        <taxon>Nematoda</taxon>
        <taxon>Chromadorea</taxon>
        <taxon>Rhabditida</taxon>
        <taxon>Tylenchina</taxon>
        <taxon>Tylenchomorpha</taxon>
        <taxon>Tylenchoidea</taxon>
        <taxon>Meloidogynidae</taxon>
        <taxon>Meloidogyninae</taxon>
        <taxon>Meloidogyne</taxon>
    </lineage>
</organism>
<evidence type="ECO:0000259" key="5">
    <source>
        <dbReference type="PROSITE" id="PS50222"/>
    </source>
</evidence>
<dbReference type="InterPro" id="IPR011992">
    <property type="entry name" value="EF-hand-dom_pair"/>
</dbReference>
<feature type="compositionally biased region" description="Polar residues" evidence="4">
    <location>
        <begin position="514"/>
        <end position="526"/>
    </location>
</feature>
<feature type="domain" description="EF-hand" evidence="5">
    <location>
        <begin position="394"/>
        <end position="428"/>
    </location>
</feature>
<keyword evidence="3" id="KW-0106">Calcium</keyword>
<evidence type="ECO:0000256" key="3">
    <source>
        <dbReference type="ARBA" id="ARBA00022837"/>
    </source>
</evidence>
<proteinExistence type="predicted"/>
<dbReference type="SMART" id="SM00054">
    <property type="entry name" value="EFh"/>
    <property type="match status" value="4"/>
</dbReference>
<dbReference type="WBParaSite" id="scf7180000422415.g8914">
    <property type="protein sequence ID" value="scf7180000422415.g8914"/>
    <property type="gene ID" value="scf7180000422415.g8914"/>
</dbReference>
<dbReference type="InterPro" id="IPR002048">
    <property type="entry name" value="EF_hand_dom"/>
</dbReference>
<reference evidence="7" key="1">
    <citation type="submission" date="2022-11" db="UniProtKB">
        <authorList>
            <consortium name="WormBaseParasite"/>
        </authorList>
    </citation>
    <scope>IDENTIFICATION</scope>
</reference>
<sequence length="538" mass="60479">FISKLFGFVRGKLGRCSMCCNSNQRVVKEENDKNKNIPDRGKKRRKSSIRKPKLLGMRQRESVIFNKTENQLEIFENLLNLYNSPKDVINLKNNPEPLIKLGIDSKQFSTILEQFIQLFKYFFFYLTTGLSTRIARRFLRRGGSSGNAESIENEEEERHKLREKRIDGSNNKHKNAWRFVASKSMIPLSRVLPPPPALNSSRDSQPINPFCSDPSSSSIQPVIAKGVCVRSVGIFKSALPPSTSTAAPNNLPSDNSTFVPHLNPNSTPLHHRSENCLNYSQQQYIVGGCYSARSQQQQQQYPPPPPAPNSFSPFKPLEGLGNSNGTDSSSVGCCNSARAAMHRQFTGSSNGEEEFTVEELQEFAQAFKMFDKDGNGTMSIKELGVAMRTLGLNPTEDELLNMVNEYDVDGNGIDFSEFCKMMKEMNKETDQELIRLAFRVFDKDGNGYITAQEFRHFMTTMGEKFSEEEVDEIIKEFDKDGDEQIDYEEFVNAVAPIVNDGAKEDAPFFEKEQPTTGFGQPITTSGPPIASGKVNKHF</sequence>
<keyword evidence="1" id="KW-0479">Metal-binding</keyword>
<feature type="domain" description="EF-hand" evidence="5">
    <location>
        <begin position="465"/>
        <end position="500"/>
    </location>
</feature>
<dbReference type="Proteomes" id="UP000887560">
    <property type="component" value="Unplaced"/>
</dbReference>